<dbReference type="Gene3D" id="1.10.287.1490">
    <property type="match status" value="1"/>
</dbReference>
<name>A0AAW6U303_9BACT</name>
<keyword evidence="3" id="KW-1185">Reference proteome</keyword>
<dbReference type="EMBL" id="JASCXX010000030">
    <property type="protein sequence ID" value="MDI6451235.1"/>
    <property type="molecule type" value="Genomic_DNA"/>
</dbReference>
<evidence type="ECO:0000313" key="2">
    <source>
        <dbReference type="EMBL" id="MDI6451235.1"/>
    </source>
</evidence>
<reference evidence="2" key="1">
    <citation type="submission" date="2023-05" db="EMBL/GenBank/DDBJ databases">
        <title>Anaerotaeda fermentans gen. nov., sp. nov., a novel anaerobic planctomycete of the new family within the order Sedimentisphaerales isolated from Taman Peninsula, Russia.</title>
        <authorList>
            <person name="Khomyakova M.A."/>
            <person name="Merkel A.Y."/>
            <person name="Slobodkin A.I."/>
        </authorList>
    </citation>
    <scope>NUCLEOTIDE SEQUENCE</scope>
    <source>
        <strain evidence="2">M17dextr</strain>
    </source>
</reference>
<feature type="coiled-coil region" evidence="1">
    <location>
        <begin position="56"/>
        <end position="97"/>
    </location>
</feature>
<evidence type="ECO:0000256" key="1">
    <source>
        <dbReference type="SAM" id="Coils"/>
    </source>
</evidence>
<sequence length="263" mass="29052">MIERTCRWTILALLIFVSLGGAVESDRIDNVRALTERWVETRRVISKERQDWTLGREMLDERIKLVEREIASLREKIDEAQKSIGEADAKRAELVDENETLKASATGLTETLAAMEARTVALDRRLPDPVRERIKPLSQRIPDDPNDTNLSLAQRFQNVIGLLNEVNKFNRAVEVTSEIRTMTDGSAVEVAALYVGLGQAYYSGANGTAAGVGRPVADGWHWEPAPDAAEQVAEALAILKNEKVAGFVPLPATIDQGTANVHR</sequence>
<accession>A0AAW6U303</accession>
<evidence type="ECO:0000313" key="3">
    <source>
        <dbReference type="Proteomes" id="UP001431776"/>
    </source>
</evidence>
<dbReference type="InterPro" id="IPR016866">
    <property type="entry name" value="UCP028069"/>
</dbReference>
<gene>
    <name evidence="2" type="ORF">QJ522_19390</name>
</gene>
<dbReference type="Proteomes" id="UP001431776">
    <property type="component" value="Unassembled WGS sequence"/>
</dbReference>
<protein>
    <submittedName>
        <fullName evidence="2">DUF3450 family protein</fullName>
    </submittedName>
</protein>
<comment type="caution">
    <text evidence="2">The sequence shown here is derived from an EMBL/GenBank/DDBJ whole genome shotgun (WGS) entry which is preliminary data.</text>
</comment>
<dbReference type="RefSeq" id="WP_349246642.1">
    <property type="nucleotide sequence ID" value="NZ_JASCXX010000030.1"/>
</dbReference>
<organism evidence="2 3">
    <name type="scientific">Anaerobaca lacustris</name>
    <dbReference type="NCBI Taxonomy" id="3044600"/>
    <lineage>
        <taxon>Bacteria</taxon>
        <taxon>Pseudomonadati</taxon>
        <taxon>Planctomycetota</taxon>
        <taxon>Phycisphaerae</taxon>
        <taxon>Sedimentisphaerales</taxon>
        <taxon>Anaerobacaceae</taxon>
        <taxon>Anaerobaca</taxon>
    </lineage>
</organism>
<keyword evidence="1" id="KW-0175">Coiled coil</keyword>
<dbReference type="AlphaFoldDB" id="A0AAW6U303"/>
<dbReference type="Pfam" id="PF11932">
    <property type="entry name" value="DUF3450"/>
    <property type="match status" value="1"/>
</dbReference>
<proteinExistence type="predicted"/>